<dbReference type="SMART" id="SM00382">
    <property type="entry name" value="AAA"/>
    <property type="match status" value="1"/>
</dbReference>
<gene>
    <name evidence="5" type="ordered locus">Tcur_1453</name>
</gene>
<keyword evidence="6" id="KW-1185">Reference proteome</keyword>
<evidence type="ECO:0000313" key="6">
    <source>
        <dbReference type="Proteomes" id="UP000001918"/>
    </source>
</evidence>
<dbReference type="EMBL" id="CP001738">
    <property type="protein sequence ID" value="ACY97032.1"/>
    <property type="molecule type" value="Genomic_DNA"/>
</dbReference>
<dbReference type="PROSITE" id="PS50893">
    <property type="entry name" value="ABC_TRANSPORTER_2"/>
    <property type="match status" value="1"/>
</dbReference>
<feature type="domain" description="ABC transporter" evidence="4">
    <location>
        <begin position="6"/>
        <end position="235"/>
    </location>
</feature>
<dbReference type="AlphaFoldDB" id="D1AAM2"/>
<dbReference type="InterPro" id="IPR003439">
    <property type="entry name" value="ABC_transporter-like_ATP-bd"/>
</dbReference>
<dbReference type="SUPFAM" id="SSF52540">
    <property type="entry name" value="P-loop containing nucleoside triphosphate hydrolases"/>
    <property type="match status" value="1"/>
</dbReference>
<dbReference type="InterPro" id="IPR027417">
    <property type="entry name" value="P-loop_NTPase"/>
</dbReference>
<evidence type="ECO:0000256" key="1">
    <source>
        <dbReference type="ARBA" id="ARBA00022448"/>
    </source>
</evidence>
<protein>
    <submittedName>
        <fullName evidence="5">ABC transporter related protein</fullName>
    </submittedName>
</protein>
<dbReference type="PROSITE" id="PS00211">
    <property type="entry name" value="ABC_TRANSPORTER_1"/>
    <property type="match status" value="1"/>
</dbReference>
<dbReference type="OrthoDB" id="8773773at2"/>
<sequence>MGTVEVRVSAARKSYGNTPVLDGLDLEVGRGEFLVVVGPSGSGKSTLLRVLAGLEHLDAGEVAWPASENEDRPAIGVVFQQPLLMPWLTVRENVALGGRYRANHGRFARSDVDDLLERFGLAELADARPARLSGGQAQRAAVARAVAVRPRLLLLDEPFSALDPATRHALQDWLRELVAQLELTVVLVTHDVDEALYLGHRIALLDGSGTVAAEWTGTPPQDRSELQALPTRAELLARYRTDVPQGAR</sequence>
<keyword evidence="1" id="KW-0813">Transport</keyword>
<dbReference type="PANTHER" id="PTHR42788">
    <property type="entry name" value="TAURINE IMPORT ATP-BINDING PROTEIN-RELATED"/>
    <property type="match status" value="1"/>
</dbReference>
<evidence type="ECO:0000256" key="2">
    <source>
        <dbReference type="ARBA" id="ARBA00022741"/>
    </source>
</evidence>
<evidence type="ECO:0000313" key="5">
    <source>
        <dbReference type="EMBL" id="ACY97032.1"/>
    </source>
</evidence>
<name>D1AAM2_THECD</name>
<dbReference type="STRING" id="471852.Tcur_1453"/>
<reference evidence="5 6" key="1">
    <citation type="journal article" date="2011" name="Stand. Genomic Sci.">
        <title>Complete genome sequence of Thermomonospora curvata type strain (B9).</title>
        <authorList>
            <person name="Chertkov O."/>
            <person name="Sikorski J."/>
            <person name="Nolan M."/>
            <person name="Lapidus A."/>
            <person name="Lucas S."/>
            <person name="Del Rio T.G."/>
            <person name="Tice H."/>
            <person name="Cheng J.F."/>
            <person name="Goodwin L."/>
            <person name="Pitluck S."/>
            <person name="Liolios K."/>
            <person name="Ivanova N."/>
            <person name="Mavromatis K."/>
            <person name="Mikhailova N."/>
            <person name="Ovchinnikova G."/>
            <person name="Pati A."/>
            <person name="Chen A."/>
            <person name="Palaniappan K."/>
            <person name="Djao O.D."/>
            <person name="Land M."/>
            <person name="Hauser L."/>
            <person name="Chang Y.J."/>
            <person name="Jeffries C.D."/>
            <person name="Brettin T."/>
            <person name="Han C."/>
            <person name="Detter J.C."/>
            <person name="Rohde M."/>
            <person name="Goker M."/>
            <person name="Woyke T."/>
            <person name="Bristow J."/>
            <person name="Eisen J.A."/>
            <person name="Markowitz V."/>
            <person name="Hugenholtz P."/>
            <person name="Klenk H.P."/>
            <person name="Kyrpides N.C."/>
        </authorList>
    </citation>
    <scope>NUCLEOTIDE SEQUENCE [LARGE SCALE GENOMIC DNA]</scope>
    <source>
        <strain evidence="6">ATCC 19995 / DSM 43183 / JCM 3096 / KCTC 9072 / NBRC 15933 / NCIMB 10081 / Henssen B9</strain>
    </source>
</reference>
<dbReference type="InterPro" id="IPR003593">
    <property type="entry name" value="AAA+_ATPase"/>
</dbReference>
<proteinExistence type="predicted"/>
<dbReference type="Proteomes" id="UP000001918">
    <property type="component" value="Chromosome"/>
</dbReference>
<dbReference type="eggNOG" id="COG1116">
    <property type="taxonomic scope" value="Bacteria"/>
</dbReference>
<evidence type="ECO:0000259" key="4">
    <source>
        <dbReference type="PROSITE" id="PS50893"/>
    </source>
</evidence>
<dbReference type="GO" id="GO:0016887">
    <property type="term" value="F:ATP hydrolysis activity"/>
    <property type="evidence" value="ECO:0007669"/>
    <property type="project" value="InterPro"/>
</dbReference>
<dbReference type="InterPro" id="IPR017871">
    <property type="entry name" value="ABC_transporter-like_CS"/>
</dbReference>
<keyword evidence="3" id="KW-0067">ATP-binding</keyword>
<dbReference type="HOGENOM" id="CLU_000604_1_22_11"/>
<organism evidence="5 6">
    <name type="scientific">Thermomonospora curvata (strain ATCC 19995 / DSM 43183 / JCM 3096 / KCTC 9072 / NBRC 15933 / NCIMB 10081 / Henssen B9)</name>
    <dbReference type="NCBI Taxonomy" id="471852"/>
    <lineage>
        <taxon>Bacteria</taxon>
        <taxon>Bacillati</taxon>
        <taxon>Actinomycetota</taxon>
        <taxon>Actinomycetes</taxon>
        <taxon>Streptosporangiales</taxon>
        <taxon>Thermomonosporaceae</taxon>
        <taxon>Thermomonospora</taxon>
    </lineage>
</organism>
<keyword evidence="2" id="KW-0547">Nucleotide-binding</keyword>
<dbReference type="GO" id="GO:0005524">
    <property type="term" value="F:ATP binding"/>
    <property type="evidence" value="ECO:0007669"/>
    <property type="project" value="UniProtKB-KW"/>
</dbReference>
<dbReference type="Gene3D" id="3.40.50.300">
    <property type="entry name" value="P-loop containing nucleotide triphosphate hydrolases"/>
    <property type="match status" value="1"/>
</dbReference>
<dbReference type="RefSeq" id="WP_012851816.1">
    <property type="nucleotide sequence ID" value="NC_013510.1"/>
</dbReference>
<accession>D1AAM2</accession>
<dbReference type="InterPro" id="IPR050166">
    <property type="entry name" value="ABC_transporter_ATP-bind"/>
</dbReference>
<dbReference type="PANTHER" id="PTHR42788:SF13">
    <property type="entry name" value="ALIPHATIC SULFONATES IMPORT ATP-BINDING PROTEIN SSUB"/>
    <property type="match status" value="1"/>
</dbReference>
<dbReference type="Pfam" id="PF00005">
    <property type="entry name" value="ABC_tran"/>
    <property type="match status" value="1"/>
</dbReference>
<evidence type="ECO:0000256" key="3">
    <source>
        <dbReference type="ARBA" id="ARBA00022840"/>
    </source>
</evidence>
<dbReference type="KEGG" id="tcu:Tcur_1453"/>